<evidence type="ECO:0000256" key="10">
    <source>
        <dbReference type="ARBA" id="ARBA00022630"/>
    </source>
</evidence>
<dbReference type="Pfam" id="PF04324">
    <property type="entry name" value="Fer2_BFD"/>
    <property type="match status" value="1"/>
</dbReference>
<dbReference type="Pfam" id="PF18267">
    <property type="entry name" value="Rubredoxin_C"/>
    <property type="match status" value="1"/>
</dbReference>
<dbReference type="Pfam" id="PF07992">
    <property type="entry name" value="Pyr_redox_2"/>
    <property type="match status" value="1"/>
</dbReference>
<dbReference type="InterPro" id="IPR036188">
    <property type="entry name" value="FAD/NAD-bd_sf"/>
</dbReference>
<evidence type="ECO:0000259" key="25">
    <source>
        <dbReference type="Pfam" id="PF04324"/>
    </source>
</evidence>
<dbReference type="InterPro" id="IPR007419">
    <property type="entry name" value="BFD-like_2Fe2S-bd_dom"/>
</dbReference>
<dbReference type="GO" id="GO:0051537">
    <property type="term" value="F:2 iron, 2 sulfur cluster binding"/>
    <property type="evidence" value="ECO:0007669"/>
    <property type="project" value="UniProtKB-KW"/>
</dbReference>
<dbReference type="GO" id="GO:0050661">
    <property type="term" value="F:NADP binding"/>
    <property type="evidence" value="ECO:0007669"/>
    <property type="project" value="InterPro"/>
</dbReference>
<dbReference type="UniPathway" id="UPA00653"/>
<dbReference type="FunFam" id="3.30.413.10:FF:000007">
    <property type="entry name" value="Nitrite reductase [NAD(P)H] large subunit"/>
    <property type="match status" value="1"/>
</dbReference>
<dbReference type="InterPro" id="IPR036136">
    <property type="entry name" value="Nit/Sulf_reduc_fer-like_dom_sf"/>
</dbReference>
<comment type="similarity">
    <text evidence="6">Belongs to the nitrite and sulfite reductase 4Fe-4S domain family.</text>
</comment>
<comment type="pathway">
    <text evidence="5">Nitrogen metabolism; nitrate reduction (assimilation).</text>
</comment>
<dbReference type="GO" id="GO:0050311">
    <property type="term" value="F:sulfite reductase (ferredoxin) activity"/>
    <property type="evidence" value="ECO:0007669"/>
    <property type="project" value="UniProtKB-EC"/>
</dbReference>
<dbReference type="GO" id="GO:0051539">
    <property type="term" value="F:4 iron, 4 sulfur cluster binding"/>
    <property type="evidence" value="ECO:0007669"/>
    <property type="project" value="UniProtKB-KW"/>
</dbReference>
<evidence type="ECO:0000256" key="2">
    <source>
        <dbReference type="ARBA" id="ARBA00001966"/>
    </source>
</evidence>
<evidence type="ECO:0000256" key="15">
    <source>
        <dbReference type="ARBA" id="ARBA00023002"/>
    </source>
</evidence>
<evidence type="ECO:0000259" key="27">
    <source>
        <dbReference type="Pfam" id="PF18267"/>
    </source>
</evidence>
<organism evidence="28 29">
    <name type="scientific">Nocardia transvalensis</name>
    <dbReference type="NCBI Taxonomy" id="37333"/>
    <lineage>
        <taxon>Bacteria</taxon>
        <taxon>Bacillati</taxon>
        <taxon>Actinomycetota</taxon>
        <taxon>Actinomycetes</taxon>
        <taxon>Mycobacteriales</taxon>
        <taxon>Nocardiaceae</taxon>
        <taxon>Nocardia</taxon>
    </lineage>
</organism>
<dbReference type="GO" id="GO:0020037">
    <property type="term" value="F:heme binding"/>
    <property type="evidence" value="ECO:0007669"/>
    <property type="project" value="InterPro"/>
</dbReference>
<evidence type="ECO:0000256" key="1">
    <source>
        <dbReference type="ARBA" id="ARBA00001929"/>
    </source>
</evidence>
<dbReference type="InterPro" id="IPR023753">
    <property type="entry name" value="FAD/NAD-binding_dom"/>
</dbReference>
<comment type="cofactor">
    <cofactor evidence="2">
        <name>[4Fe-4S] cluster</name>
        <dbReference type="ChEBI" id="CHEBI:49883"/>
    </cofactor>
</comment>
<dbReference type="SUPFAM" id="SSF55124">
    <property type="entry name" value="Nitrite/Sulfite reductase N-terminal domain-like"/>
    <property type="match status" value="1"/>
</dbReference>
<dbReference type="SUPFAM" id="SSF51905">
    <property type="entry name" value="FAD/NAD(P)-binding domain"/>
    <property type="match status" value="2"/>
</dbReference>
<dbReference type="Proteomes" id="UP000540412">
    <property type="component" value="Unassembled WGS sequence"/>
</dbReference>
<dbReference type="Pfam" id="PF01077">
    <property type="entry name" value="NIR_SIR"/>
    <property type="match status" value="1"/>
</dbReference>
<dbReference type="PRINTS" id="PR00368">
    <property type="entry name" value="FADPNR"/>
</dbReference>
<dbReference type="PRINTS" id="PR00397">
    <property type="entry name" value="SIROHAEM"/>
</dbReference>
<dbReference type="Gene3D" id="3.50.50.60">
    <property type="entry name" value="FAD/NAD(P)-binding domain"/>
    <property type="match status" value="2"/>
</dbReference>
<name>A0A7W9PA31_9NOCA</name>
<dbReference type="GO" id="GO:0015980">
    <property type="term" value="P:energy derivation by oxidation of organic compounds"/>
    <property type="evidence" value="ECO:0007669"/>
    <property type="project" value="UniProtKB-ARBA"/>
</dbReference>
<keyword evidence="15 28" id="KW-0560">Oxidoreductase</keyword>
<dbReference type="InterPro" id="IPR012744">
    <property type="entry name" value="Nitri_red_NirB"/>
</dbReference>
<keyword evidence="10" id="KW-0285">Flavoprotein</keyword>
<evidence type="ECO:0000256" key="5">
    <source>
        <dbReference type="ARBA" id="ARBA00005096"/>
    </source>
</evidence>
<comment type="catalytic activity">
    <reaction evidence="20">
        <text>hydrogen sulfide + 6 oxidized [2Fe-2S]-[ferredoxin] + 3 H2O = sulfite + 6 reduced [2Fe-2S]-[ferredoxin] + 7 H(+)</text>
        <dbReference type="Rhea" id="RHEA:23132"/>
        <dbReference type="Rhea" id="RHEA-COMP:10000"/>
        <dbReference type="Rhea" id="RHEA-COMP:10001"/>
        <dbReference type="ChEBI" id="CHEBI:15377"/>
        <dbReference type="ChEBI" id="CHEBI:15378"/>
        <dbReference type="ChEBI" id="CHEBI:17359"/>
        <dbReference type="ChEBI" id="CHEBI:29919"/>
        <dbReference type="ChEBI" id="CHEBI:33737"/>
        <dbReference type="ChEBI" id="CHEBI:33738"/>
        <dbReference type="EC" id="1.8.7.1"/>
    </reaction>
</comment>
<feature type="domain" description="NADH-rubredoxin oxidoreductase C-terminal" evidence="27">
    <location>
        <begin position="330"/>
        <end position="398"/>
    </location>
</feature>
<dbReference type="InterPro" id="IPR045854">
    <property type="entry name" value="NO2/SO3_Rdtase_4Fe4S_sf"/>
</dbReference>
<evidence type="ECO:0000256" key="7">
    <source>
        <dbReference type="ARBA" id="ARBA00012353"/>
    </source>
</evidence>
<keyword evidence="29" id="KW-1185">Reference proteome</keyword>
<evidence type="ECO:0000259" key="24">
    <source>
        <dbReference type="Pfam" id="PF03460"/>
    </source>
</evidence>
<dbReference type="GO" id="GO:0050660">
    <property type="term" value="F:flavin adenine dinucleotide binding"/>
    <property type="evidence" value="ECO:0007669"/>
    <property type="project" value="InterPro"/>
</dbReference>
<evidence type="ECO:0000256" key="3">
    <source>
        <dbReference type="ARBA" id="ARBA00001974"/>
    </source>
</evidence>
<keyword evidence="16" id="KW-0408">Iron</keyword>
<comment type="subunit">
    <text evidence="21">Homodimer which associates with NirD.</text>
</comment>
<dbReference type="InterPro" id="IPR016156">
    <property type="entry name" value="FAD/NAD-linked_Rdtase_dimer_sf"/>
</dbReference>
<keyword evidence="9" id="KW-0349">Heme</keyword>
<dbReference type="PROSITE" id="PS00365">
    <property type="entry name" value="NIR_SIR"/>
    <property type="match status" value="1"/>
</dbReference>
<dbReference type="EMBL" id="JACHIT010000001">
    <property type="protein sequence ID" value="MBB5912279.1"/>
    <property type="molecule type" value="Genomic_DNA"/>
</dbReference>
<evidence type="ECO:0000256" key="21">
    <source>
        <dbReference type="ARBA" id="ARBA00064211"/>
    </source>
</evidence>
<feature type="domain" description="BFD-like [2Fe-2S]-binding" evidence="25">
    <location>
        <begin position="427"/>
        <end position="474"/>
    </location>
</feature>
<dbReference type="PANTHER" id="PTHR43809:SF1">
    <property type="entry name" value="NITRITE REDUCTASE (NADH) LARGE SUBUNIT"/>
    <property type="match status" value="1"/>
</dbReference>
<comment type="caution">
    <text evidence="28">The sequence shown here is derived from an EMBL/GenBank/DDBJ whole genome shotgun (WGS) entry which is preliminary data.</text>
</comment>
<feature type="domain" description="Nitrite/sulphite reductase 4Fe-4S" evidence="23">
    <location>
        <begin position="631"/>
        <end position="770"/>
    </location>
</feature>
<comment type="function">
    <text evidence="4">Catalyzes the reduction of sulfite to sulfide, a step in the biosynthesis of sulfur-containing amino acids and cofactors.</text>
</comment>
<dbReference type="CDD" id="cd19943">
    <property type="entry name" value="NirB_Fer2_BFD-like_1"/>
    <property type="match status" value="1"/>
</dbReference>
<reference evidence="28 29" key="1">
    <citation type="submission" date="2020-08" db="EMBL/GenBank/DDBJ databases">
        <title>Sequencing the genomes of 1000 actinobacteria strains.</title>
        <authorList>
            <person name="Klenk H.-P."/>
        </authorList>
    </citation>
    <scope>NUCLEOTIDE SEQUENCE [LARGE SCALE GENOMIC DNA]</scope>
    <source>
        <strain evidence="28 29">DSM 43582</strain>
    </source>
</reference>
<dbReference type="Gene3D" id="3.30.390.30">
    <property type="match status" value="1"/>
</dbReference>
<keyword evidence="14" id="KW-0274">FAD</keyword>
<dbReference type="InterPro" id="IPR006066">
    <property type="entry name" value="NO2/SO3_Rdtase_FeS/sirohaem_BS"/>
</dbReference>
<dbReference type="InterPro" id="IPR052034">
    <property type="entry name" value="NasD-like"/>
</dbReference>
<keyword evidence="11" id="KW-0001">2Fe-2S</keyword>
<feature type="compositionally biased region" description="Polar residues" evidence="22">
    <location>
        <begin position="917"/>
        <end position="927"/>
    </location>
</feature>
<evidence type="ECO:0000256" key="12">
    <source>
        <dbReference type="ARBA" id="ARBA00022723"/>
    </source>
</evidence>
<evidence type="ECO:0000259" key="26">
    <source>
        <dbReference type="Pfam" id="PF07992"/>
    </source>
</evidence>
<dbReference type="InterPro" id="IPR006067">
    <property type="entry name" value="NO2/SO3_Rdtase_4Fe4S_dom"/>
</dbReference>
<evidence type="ECO:0000256" key="6">
    <source>
        <dbReference type="ARBA" id="ARBA00010429"/>
    </source>
</evidence>
<keyword evidence="17" id="KW-0411">Iron-sulfur</keyword>
<dbReference type="FunFam" id="1.10.10.1100:FF:000002">
    <property type="entry name" value="Nitrite reductase large subunit"/>
    <property type="match status" value="1"/>
</dbReference>
<dbReference type="EC" id="1.8.7.1" evidence="7"/>
<evidence type="ECO:0000256" key="22">
    <source>
        <dbReference type="SAM" id="MobiDB-lite"/>
    </source>
</evidence>
<keyword evidence="13" id="KW-0883">Thioether bond</keyword>
<dbReference type="GO" id="GO:0046872">
    <property type="term" value="F:metal ion binding"/>
    <property type="evidence" value="ECO:0007669"/>
    <property type="project" value="UniProtKB-KW"/>
</dbReference>
<sequence length="927" mass="96617">MNPTVESAQRKTVVVAGHGMVGHRFVEALRSRDTDGRWQVVILGEEPRAAYDRVGLSSYVGAWDASALALPGNEYAGDPLVDLRLGVLAESVDPGARKITTSGGDVIGYDALVLATGSYAFVPPVPGHDRPECFVYRTIEDLDGIRAAAEQAGPGAVGVVVGGGLLGLEAANALRLMGVTPHVVEFAPRLMPVQVDEGGGAILERLVTDLGLHVHTGVGTSAIEPAEDGAGLRVTLSDESTIDASMVVFSAGVRPRDQIARDAGLEIGARGGVVTDLGLRTSDPHIYAVGEVAAVEGTCYGLVAPGYTTAEIVADRLLGGAGEFPGADLSTKLKLLGVDVASFGDAHGTTEGALSVVLHDAAKGTYAKLVISDDAKTLLGGILVGDASQYAALRPLVGSELPAEPAALISPAGAELGADALPDEAQICSCNNVSKGTICGAIAEGACDVPGIKSCTSAGTSCGGCVPMLKKLLEQSGVEMSKALCEHFEQSRAELFQIVQVTGIRTFSELIAKHGKGSGCDICKPTVASILASTSNDHILEGEQAALQDTNDHFLANLQKNGTYSVVPRMPGGECTPEQLIEIGQIAKDFGLYVKVTGGQRIDLFGARVEQLPKIWQRLVDVGMESGHAYGKSLRTVKSCVGSTWCRYGQQDSVGMAVLLEKRYRGLRSPHKLKLAVSGCARECAEARGKDVGVIATENGWNLYVGGNGGLTPKHAVLLAGDLDDETLIKYIDRYLMFYIRTADRLQRTAPWQESLEGGIEHVKQVVCEDSLGIADELEAAMAEHVAGYRDEWSAVLDDPEKLSRFVSFVNAPEEADPTIGFDDSGERKVPVLLGMPDVPGGGSLRNHGGHVGQADDGHGMPDVPGGGSLRNHGGHVGQADDGHGMPDVPGGGSLRNHGGHVGQADAGHGMPELPVSSDTASATHGK</sequence>
<feature type="domain" description="Nitrite/Sulfite reductase ferredoxin-like" evidence="24">
    <location>
        <begin position="559"/>
        <end position="620"/>
    </location>
</feature>
<evidence type="ECO:0000256" key="20">
    <source>
        <dbReference type="ARBA" id="ARBA00049518"/>
    </source>
</evidence>
<evidence type="ECO:0000256" key="19">
    <source>
        <dbReference type="ARBA" id="ARBA00034078"/>
    </source>
</evidence>
<evidence type="ECO:0000256" key="8">
    <source>
        <dbReference type="ARBA" id="ARBA00022485"/>
    </source>
</evidence>
<dbReference type="SUPFAM" id="SSF56014">
    <property type="entry name" value="Nitrite and sulphite reductase 4Fe-4S domain-like"/>
    <property type="match status" value="1"/>
</dbReference>
<dbReference type="Gene3D" id="1.10.10.1100">
    <property type="entry name" value="BFD-like [2Fe-2S]-binding domain"/>
    <property type="match status" value="1"/>
</dbReference>
<protein>
    <recommendedName>
        <fullName evidence="7">assimilatory sulfite reductase (ferredoxin)</fullName>
        <ecNumber evidence="7">1.8.7.1</ecNumber>
    </recommendedName>
</protein>
<dbReference type="InterPro" id="IPR041575">
    <property type="entry name" value="Rubredoxin_C"/>
</dbReference>
<feature type="region of interest" description="Disordered" evidence="22">
    <location>
        <begin position="835"/>
        <end position="927"/>
    </location>
</feature>
<evidence type="ECO:0000256" key="14">
    <source>
        <dbReference type="ARBA" id="ARBA00022827"/>
    </source>
</evidence>
<evidence type="ECO:0000256" key="13">
    <source>
        <dbReference type="ARBA" id="ARBA00022784"/>
    </source>
</evidence>
<evidence type="ECO:0000256" key="4">
    <source>
        <dbReference type="ARBA" id="ARBA00003247"/>
    </source>
</evidence>
<evidence type="ECO:0000259" key="23">
    <source>
        <dbReference type="Pfam" id="PF01077"/>
    </source>
</evidence>
<gene>
    <name evidence="28" type="ORF">BJY24_001146</name>
</gene>
<comment type="cofactor">
    <cofactor evidence="1">
        <name>siroheme</name>
        <dbReference type="ChEBI" id="CHEBI:60052"/>
    </cofactor>
</comment>
<evidence type="ECO:0000256" key="16">
    <source>
        <dbReference type="ARBA" id="ARBA00023004"/>
    </source>
</evidence>
<comment type="cofactor">
    <cofactor evidence="19">
        <name>[2Fe-2S] cluster</name>
        <dbReference type="ChEBI" id="CHEBI:190135"/>
    </cofactor>
</comment>
<evidence type="ECO:0000256" key="17">
    <source>
        <dbReference type="ARBA" id="ARBA00023014"/>
    </source>
</evidence>
<dbReference type="InterPro" id="IPR041854">
    <property type="entry name" value="BFD-like_2Fe2S-bd_dom_sf"/>
</dbReference>
<evidence type="ECO:0000256" key="11">
    <source>
        <dbReference type="ARBA" id="ARBA00022714"/>
    </source>
</evidence>
<accession>A0A7W9PA31</accession>
<evidence type="ECO:0000313" key="29">
    <source>
        <dbReference type="Proteomes" id="UP000540412"/>
    </source>
</evidence>
<dbReference type="GO" id="GO:0098809">
    <property type="term" value="F:nitrite reductase activity"/>
    <property type="evidence" value="ECO:0007669"/>
    <property type="project" value="InterPro"/>
</dbReference>
<dbReference type="Pfam" id="PF03460">
    <property type="entry name" value="NIR_SIR_ferr"/>
    <property type="match status" value="1"/>
</dbReference>
<evidence type="ECO:0000313" key="28">
    <source>
        <dbReference type="EMBL" id="MBB5912279.1"/>
    </source>
</evidence>
<keyword evidence="18" id="KW-0534">Nitrate assimilation</keyword>
<dbReference type="Gene3D" id="3.30.413.10">
    <property type="entry name" value="Sulfite Reductase Hemoprotein, domain 1"/>
    <property type="match status" value="1"/>
</dbReference>
<dbReference type="PANTHER" id="PTHR43809">
    <property type="entry name" value="NITRITE REDUCTASE (NADH) LARGE SUBUNIT"/>
    <property type="match status" value="1"/>
</dbReference>
<keyword evidence="12" id="KW-0479">Metal-binding</keyword>
<dbReference type="InterPro" id="IPR005117">
    <property type="entry name" value="NiRdtase/SiRdtase_haem-b_fer"/>
</dbReference>
<dbReference type="AlphaFoldDB" id="A0A7W9PA31"/>
<evidence type="ECO:0000256" key="18">
    <source>
        <dbReference type="ARBA" id="ARBA00023063"/>
    </source>
</evidence>
<evidence type="ECO:0000256" key="9">
    <source>
        <dbReference type="ARBA" id="ARBA00022617"/>
    </source>
</evidence>
<comment type="cofactor">
    <cofactor evidence="3">
        <name>FAD</name>
        <dbReference type="ChEBI" id="CHEBI:57692"/>
    </cofactor>
</comment>
<dbReference type="GO" id="GO:0042128">
    <property type="term" value="P:nitrate assimilation"/>
    <property type="evidence" value="ECO:0007669"/>
    <property type="project" value="UniProtKB-UniPathway"/>
</dbReference>
<feature type="domain" description="FAD/NAD(P)-binding" evidence="26">
    <location>
        <begin position="12"/>
        <end position="293"/>
    </location>
</feature>
<proteinExistence type="inferred from homology"/>
<dbReference type="FunFam" id="3.50.50.60:FF:000033">
    <property type="entry name" value="Nitrite reductase [NAD(P)H], large subunit"/>
    <property type="match status" value="1"/>
</dbReference>
<dbReference type="NCBIfam" id="TIGR02374">
    <property type="entry name" value="nitri_red_nirB"/>
    <property type="match status" value="1"/>
</dbReference>
<dbReference type="CDD" id="cd19944">
    <property type="entry name" value="NirB_Fer2_BFD-like_2"/>
    <property type="match status" value="1"/>
</dbReference>
<keyword evidence="8" id="KW-0004">4Fe-4S</keyword>
<dbReference type="NCBIfam" id="NF011565">
    <property type="entry name" value="PRK14989.1"/>
    <property type="match status" value="1"/>
</dbReference>